<dbReference type="PROSITE" id="PS50802">
    <property type="entry name" value="OTU"/>
    <property type="match status" value="1"/>
</dbReference>
<gene>
    <name evidence="2" type="ORF">pipiens_018345</name>
</gene>
<dbReference type="Proteomes" id="UP001562425">
    <property type="component" value="Unassembled WGS sequence"/>
</dbReference>
<feature type="domain" description="OTU" evidence="1">
    <location>
        <begin position="14"/>
        <end position="161"/>
    </location>
</feature>
<dbReference type="PANTHER" id="PTHR12419">
    <property type="entry name" value="OTU DOMAIN CONTAINING PROTEIN"/>
    <property type="match status" value="1"/>
</dbReference>
<proteinExistence type="predicted"/>
<feature type="non-terminal residue" evidence="2">
    <location>
        <position position="271"/>
    </location>
</feature>
<dbReference type="EMBL" id="JBEHCU010013784">
    <property type="protein sequence ID" value="KAL1373964.1"/>
    <property type="molecule type" value="Genomic_DNA"/>
</dbReference>
<name>A0ABD1CC81_CULPP</name>
<dbReference type="CDD" id="cd22744">
    <property type="entry name" value="OTU"/>
    <property type="match status" value="1"/>
</dbReference>
<comment type="caution">
    <text evidence="2">The sequence shown here is derived from an EMBL/GenBank/DDBJ whole genome shotgun (WGS) entry which is preliminary data.</text>
</comment>
<sequence>MTVDQDHDADGDLHWLLCIPPDGNCLFGALVHQLNGMTPANPLYNIYCGNLRQDAVDEIRENFVFYEEHLSRYAAELVSGDAPAAEKVETYLTNLETPGYWGGAECLSAISNRYKVKIQVYQGTGRVTFSPLGSPTEPPVLRVFYRGGNGTPNHYDSIICIRPRNLVKPIQAIPICGPSGPSLLQSIIVQLTGAIPTETELNVFRWLVAEDADTRGPPFLAECGVGTTERENFTFRIRLGSIEGDAVTFVSLAALLRLRIYVRYPNGDSLR</sequence>
<dbReference type="AlphaFoldDB" id="A0ABD1CC81"/>
<evidence type="ECO:0000259" key="1">
    <source>
        <dbReference type="PROSITE" id="PS50802"/>
    </source>
</evidence>
<accession>A0ABD1CC81</accession>
<dbReference type="SUPFAM" id="SSF54001">
    <property type="entry name" value="Cysteine proteinases"/>
    <property type="match status" value="1"/>
</dbReference>
<protein>
    <recommendedName>
        <fullName evidence="1">OTU domain-containing protein</fullName>
    </recommendedName>
</protein>
<dbReference type="InterPro" id="IPR038765">
    <property type="entry name" value="Papain-like_cys_pep_sf"/>
</dbReference>
<evidence type="ECO:0000313" key="3">
    <source>
        <dbReference type="Proteomes" id="UP001562425"/>
    </source>
</evidence>
<keyword evidence="3" id="KW-1185">Reference proteome</keyword>
<dbReference type="InterPro" id="IPR003323">
    <property type="entry name" value="OTU_dom"/>
</dbReference>
<organism evidence="2 3">
    <name type="scientific">Culex pipiens pipiens</name>
    <name type="common">Northern house mosquito</name>
    <dbReference type="NCBI Taxonomy" id="38569"/>
    <lineage>
        <taxon>Eukaryota</taxon>
        <taxon>Metazoa</taxon>
        <taxon>Ecdysozoa</taxon>
        <taxon>Arthropoda</taxon>
        <taxon>Hexapoda</taxon>
        <taxon>Insecta</taxon>
        <taxon>Pterygota</taxon>
        <taxon>Neoptera</taxon>
        <taxon>Endopterygota</taxon>
        <taxon>Diptera</taxon>
        <taxon>Nematocera</taxon>
        <taxon>Culicoidea</taxon>
        <taxon>Culicidae</taxon>
        <taxon>Culicinae</taxon>
        <taxon>Culicini</taxon>
        <taxon>Culex</taxon>
        <taxon>Culex</taxon>
    </lineage>
</organism>
<dbReference type="Gene3D" id="3.90.70.80">
    <property type="match status" value="1"/>
</dbReference>
<dbReference type="PANTHER" id="PTHR12419:SF11">
    <property type="entry name" value="OTU DOMAIN-CONTAINING PROTEIN DDB_G0284757"/>
    <property type="match status" value="1"/>
</dbReference>
<reference evidence="2 3" key="1">
    <citation type="submission" date="2024-05" db="EMBL/GenBank/DDBJ databases">
        <title>Culex pipiens pipiens assembly and annotation.</title>
        <authorList>
            <person name="Alout H."/>
            <person name="Durand T."/>
        </authorList>
    </citation>
    <scope>NUCLEOTIDE SEQUENCE [LARGE SCALE GENOMIC DNA]</scope>
    <source>
        <strain evidence="2">HA-2024</strain>
        <tissue evidence="2">Whole body</tissue>
    </source>
</reference>
<evidence type="ECO:0000313" key="2">
    <source>
        <dbReference type="EMBL" id="KAL1373964.1"/>
    </source>
</evidence>
<dbReference type="Pfam" id="PF02338">
    <property type="entry name" value="OTU"/>
    <property type="match status" value="1"/>
</dbReference>
<dbReference type="InterPro" id="IPR050704">
    <property type="entry name" value="Peptidase_C85-like"/>
</dbReference>